<keyword evidence="3" id="KW-1185">Reference proteome</keyword>
<comment type="caution">
    <text evidence="2">The sequence shown here is derived from an EMBL/GenBank/DDBJ whole genome shotgun (WGS) entry which is preliminary data.</text>
</comment>
<accession>A0A161XFS5</accession>
<feature type="domain" description="HTH cro/C1-type" evidence="1">
    <location>
        <begin position="29"/>
        <end position="76"/>
    </location>
</feature>
<protein>
    <recommendedName>
        <fullName evidence="1">HTH cro/C1-type domain-containing protein</fullName>
    </recommendedName>
</protein>
<dbReference type="Pfam" id="PF01381">
    <property type="entry name" value="HTH_3"/>
    <property type="match status" value="1"/>
</dbReference>
<dbReference type="InterPro" id="IPR001387">
    <property type="entry name" value="Cro/C1-type_HTH"/>
</dbReference>
<dbReference type="InterPro" id="IPR010982">
    <property type="entry name" value="Lambda_DNA-bd_dom_sf"/>
</dbReference>
<dbReference type="PROSITE" id="PS50943">
    <property type="entry name" value="HTH_CROC1"/>
    <property type="match status" value="1"/>
</dbReference>
<dbReference type="SMART" id="SM00530">
    <property type="entry name" value="HTH_XRE"/>
    <property type="match status" value="1"/>
</dbReference>
<name>A0A161XFS5_9NOCA</name>
<dbReference type="AlphaFoldDB" id="A0A161XFS5"/>
<reference evidence="2 3" key="1">
    <citation type="submission" date="2016-04" db="EMBL/GenBank/DDBJ databases">
        <authorList>
            <person name="Evans L.H."/>
            <person name="Alamgir A."/>
            <person name="Owens N."/>
            <person name="Weber N.D."/>
            <person name="Virtaneva K."/>
            <person name="Barbian K."/>
            <person name="Babar A."/>
            <person name="Rosenke K."/>
        </authorList>
    </citation>
    <scope>NUCLEOTIDE SEQUENCE [LARGE SCALE GENOMIC DNA]</scope>
    <source>
        <strain evidence="2 3">IFM 0406</strain>
    </source>
</reference>
<dbReference type="RefSeq" id="WP_067592801.1">
    <property type="nucleotide sequence ID" value="NZ_JABMCZ010000001.1"/>
</dbReference>
<dbReference type="CDD" id="cd00093">
    <property type="entry name" value="HTH_XRE"/>
    <property type="match status" value="1"/>
</dbReference>
<dbReference type="GO" id="GO:0003677">
    <property type="term" value="F:DNA binding"/>
    <property type="evidence" value="ECO:0007669"/>
    <property type="project" value="InterPro"/>
</dbReference>
<evidence type="ECO:0000313" key="2">
    <source>
        <dbReference type="EMBL" id="KZM72288.1"/>
    </source>
</evidence>
<dbReference type="Proteomes" id="UP000076512">
    <property type="component" value="Unassembled WGS sequence"/>
</dbReference>
<dbReference type="Gene3D" id="1.10.260.40">
    <property type="entry name" value="lambda repressor-like DNA-binding domains"/>
    <property type="match status" value="1"/>
</dbReference>
<sequence>MARGELAPEPWASEMKAAGLVSPRTGDPSIKQLAEASGLGPSTVHRIVTGKNNTSMPGASTITKLAEALNIEPETVYARLGGIGKLPGKTKSLEVAGMDILESADWVALEIITKRLVAQRRRVIEAEAVRLIGAAK</sequence>
<dbReference type="EMBL" id="LWGR01000009">
    <property type="protein sequence ID" value="KZM72288.1"/>
    <property type="molecule type" value="Genomic_DNA"/>
</dbReference>
<gene>
    <name evidence="2" type="ORF">AWN90_37060</name>
</gene>
<evidence type="ECO:0000259" key="1">
    <source>
        <dbReference type="PROSITE" id="PS50943"/>
    </source>
</evidence>
<dbReference type="SUPFAM" id="SSF47413">
    <property type="entry name" value="lambda repressor-like DNA-binding domains"/>
    <property type="match status" value="1"/>
</dbReference>
<proteinExistence type="predicted"/>
<organism evidence="2 3">
    <name type="scientific">Nocardia terpenica</name>
    <dbReference type="NCBI Taxonomy" id="455432"/>
    <lineage>
        <taxon>Bacteria</taxon>
        <taxon>Bacillati</taxon>
        <taxon>Actinomycetota</taxon>
        <taxon>Actinomycetes</taxon>
        <taxon>Mycobacteriales</taxon>
        <taxon>Nocardiaceae</taxon>
        <taxon>Nocardia</taxon>
    </lineage>
</organism>
<evidence type="ECO:0000313" key="3">
    <source>
        <dbReference type="Proteomes" id="UP000076512"/>
    </source>
</evidence>